<dbReference type="PANTHER" id="PTHR11362:SF85">
    <property type="entry name" value="INHIBITOR (TFS1), PUTATIVE (AFU_ORTHOLOGUE AFUA_4G08120)-RELATED"/>
    <property type="match status" value="1"/>
</dbReference>
<reference evidence="1" key="1">
    <citation type="submission" date="2016-03" db="EMBL/GenBank/DDBJ databases">
        <title>Draft genome sequence of Rosellinia necatrix.</title>
        <authorList>
            <person name="Kanematsu S."/>
        </authorList>
    </citation>
    <scope>NUCLEOTIDE SEQUENCE [LARGE SCALE GENOMIC DNA]</scope>
    <source>
        <strain evidence="1">W97</strain>
    </source>
</reference>
<dbReference type="InterPro" id="IPR008914">
    <property type="entry name" value="PEBP"/>
</dbReference>
<dbReference type="GO" id="GO:0046578">
    <property type="term" value="P:regulation of Ras protein signal transduction"/>
    <property type="evidence" value="ECO:0007669"/>
    <property type="project" value="TreeGrafter"/>
</dbReference>
<dbReference type="GO" id="GO:0030162">
    <property type="term" value="P:regulation of proteolysis"/>
    <property type="evidence" value="ECO:0007669"/>
    <property type="project" value="TreeGrafter"/>
</dbReference>
<dbReference type="PANTHER" id="PTHR11362">
    <property type="entry name" value="PHOSPHATIDYLETHANOLAMINE-BINDING PROTEIN"/>
    <property type="match status" value="1"/>
</dbReference>
<dbReference type="STRING" id="77044.A0A1S8A8E5"/>
<protein>
    <submittedName>
        <fullName evidence="1">Putative phosphatidylethanolamine-binding protein</fullName>
    </submittedName>
</protein>
<keyword evidence="2" id="KW-1185">Reference proteome</keyword>
<organism evidence="1">
    <name type="scientific">Rosellinia necatrix</name>
    <name type="common">White root-rot fungus</name>
    <dbReference type="NCBI Taxonomy" id="77044"/>
    <lineage>
        <taxon>Eukaryota</taxon>
        <taxon>Fungi</taxon>
        <taxon>Dikarya</taxon>
        <taxon>Ascomycota</taxon>
        <taxon>Pezizomycotina</taxon>
        <taxon>Sordariomycetes</taxon>
        <taxon>Xylariomycetidae</taxon>
        <taxon>Xylariales</taxon>
        <taxon>Xylariaceae</taxon>
        <taxon>Rosellinia</taxon>
    </lineage>
</organism>
<proteinExistence type="predicted"/>
<dbReference type="CDD" id="cd00866">
    <property type="entry name" value="PEBP_euk"/>
    <property type="match status" value="1"/>
</dbReference>
<dbReference type="InterPro" id="IPR035810">
    <property type="entry name" value="PEBP_euk"/>
</dbReference>
<dbReference type="GO" id="GO:0005543">
    <property type="term" value="F:phospholipid binding"/>
    <property type="evidence" value="ECO:0007669"/>
    <property type="project" value="TreeGrafter"/>
</dbReference>
<dbReference type="OrthoDB" id="2506647at2759"/>
<accession>A0A1S8A8E5</accession>
<evidence type="ECO:0000313" key="1">
    <source>
        <dbReference type="EMBL" id="GAW26327.1"/>
    </source>
</evidence>
<dbReference type="Pfam" id="PF01161">
    <property type="entry name" value="PBP"/>
    <property type="match status" value="1"/>
</dbReference>
<dbReference type="InterPro" id="IPR036610">
    <property type="entry name" value="PEBP-like_sf"/>
</dbReference>
<dbReference type="SUPFAM" id="SSF49777">
    <property type="entry name" value="PEBP-like"/>
    <property type="match status" value="1"/>
</dbReference>
<dbReference type="GO" id="GO:0030414">
    <property type="term" value="F:peptidase inhibitor activity"/>
    <property type="evidence" value="ECO:0007669"/>
    <property type="project" value="TreeGrafter"/>
</dbReference>
<dbReference type="AlphaFoldDB" id="A0A1S8A8E5"/>
<sequence length="194" mass="21244">MSLDDHAVALSASLAKANLVPGPATGLIAEGFRPTTKLNINFEGKAVELGTFLRAGECKQAPTVTFATEVDAPDGTSYSFILTDPDAPTPDDPKFAFWRHWVLSGLRPQNVNPAATFSELTAYLGPGPKDDSKPHRYLFLLYREPEGLNLSKEDVGGEEFVQRRSFKPAEFAERHGLQLVGANWMYCAGDGWKE</sequence>
<evidence type="ECO:0000313" key="2">
    <source>
        <dbReference type="Proteomes" id="UP000054516"/>
    </source>
</evidence>
<gene>
    <name evidence="1" type="ORF">SAMD00023353_2800490</name>
</gene>
<dbReference type="Proteomes" id="UP000054516">
    <property type="component" value="Unassembled WGS sequence"/>
</dbReference>
<dbReference type="Gene3D" id="3.90.280.10">
    <property type="entry name" value="PEBP-like"/>
    <property type="match status" value="1"/>
</dbReference>
<name>A0A1S8A8E5_ROSNE</name>
<dbReference type="EMBL" id="DF977473">
    <property type="protein sequence ID" value="GAW26327.1"/>
    <property type="molecule type" value="Genomic_DNA"/>
</dbReference>
<dbReference type="OMA" id="EFKHWVV"/>